<sequence>MEPKSSLLTVMTFILTFSGGRAAPHEPLDIRAPADICCKKGSDCIPSASHPYTCCRPDRDRCQDGSPFSAIGYCIISNRPLSNCAN</sequence>
<evidence type="ECO:0000256" key="1">
    <source>
        <dbReference type="SAM" id="SignalP"/>
    </source>
</evidence>
<organism evidence="2 3">
    <name type="scientific">Pleurostoma richardsiae</name>
    <dbReference type="NCBI Taxonomy" id="41990"/>
    <lineage>
        <taxon>Eukaryota</taxon>
        <taxon>Fungi</taxon>
        <taxon>Dikarya</taxon>
        <taxon>Ascomycota</taxon>
        <taxon>Pezizomycotina</taxon>
        <taxon>Sordariomycetes</taxon>
        <taxon>Sordariomycetidae</taxon>
        <taxon>Calosphaeriales</taxon>
        <taxon>Pleurostomataceae</taxon>
        <taxon>Pleurostoma</taxon>
    </lineage>
</organism>
<feature type="signal peptide" evidence="1">
    <location>
        <begin position="1"/>
        <end position="22"/>
    </location>
</feature>
<dbReference type="Proteomes" id="UP001174694">
    <property type="component" value="Unassembled WGS sequence"/>
</dbReference>
<name>A0AA38R5L1_9PEZI</name>
<protein>
    <submittedName>
        <fullName evidence="2">Uncharacterized protein</fullName>
    </submittedName>
</protein>
<evidence type="ECO:0000313" key="2">
    <source>
        <dbReference type="EMBL" id="KAJ9134359.1"/>
    </source>
</evidence>
<dbReference type="EMBL" id="JANBVO010000044">
    <property type="protein sequence ID" value="KAJ9134359.1"/>
    <property type="molecule type" value="Genomic_DNA"/>
</dbReference>
<evidence type="ECO:0000313" key="3">
    <source>
        <dbReference type="Proteomes" id="UP001174694"/>
    </source>
</evidence>
<accession>A0AA38R5L1</accession>
<proteinExistence type="predicted"/>
<feature type="chain" id="PRO_5041378885" evidence="1">
    <location>
        <begin position="23"/>
        <end position="86"/>
    </location>
</feature>
<gene>
    <name evidence="2" type="ORF">NKR23_g10200</name>
</gene>
<reference evidence="2" key="1">
    <citation type="submission" date="2022-07" db="EMBL/GenBank/DDBJ databases">
        <title>Fungi with potential for degradation of polypropylene.</title>
        <authorList>
            <person name="Gostincar C."/>
        </authorList>
    </citation>
    <scope>NUCLEOTIDE SEQUENCE</scope>
    <source>
        <strain evidence="2">EXF-13308</strain>
    </source>
</reference>
<dbReference type="AlphaFoldDB" id="A0AA38R5L1"/>
<keyword evidence="1" id="KW-0732">Signal</keyword>
<keyword evidence="3" id="KW-1185">Reference proteome</keyword>
<comment type="caution">
    <text evidence="2">The sequence shown here is derived from an EMBL/GenBank/DDBJ whole genome shotgun (WGS) entry which is preliminary data.</text>
</comment>